<dbReference type="CDD" id="cd14255">
    <property type="entry name" value="Dockerin_III"/>
    <property type="match status" value="1"/>
</dbReference>
<dbReference type="eggNOG" id="COG5492">
    <property type="taxonomic scope" value="Bacteria"/>
</dbReference>
<dbReference type="Pfam" id="PF13306">
    <property type="entry name" value="LRR_5"/>
    <property type="match status" value="2"/>
</dbReference>
<gene>
    <name evidence="2" type="ORF">RF007C_09785</name>
</gene>
<dbReference type="Gene3D" id="1.10.1330.10">
    <property type="entry name" value="Dockerin domain"/>
    <property type="match status" value="1"/>
</dbReference>
<dbReference type="PATRIC" id="fig|1341157.4.peg.2022"/>
<evidence type="ECO:0000313" key="2">
    <source>
        <dbReference type="EMBL" id="EWM53253.1"/>
    </source>
</evidence>
<dbReference type="InterPro" id="IPR032675">
    <property type="entry name" value="LRR_dom_sf"/>
</dbReference>
<dbReference type="PANTHER" id="PTHR45661">
    <property type="entry name" value="SURFACE ANTIGEN"/>
    <property type="match status" value="1"/>
</dbReference>
<keyword evidence="1" id="KW-0732">Signal</keyword>
<sequence>MPQGDMTMKGLLSAAAASLLLSAMPAAVSGAADSTPQNTVIVYTIENGEASVQNCRETPGVLVIPDSIEGCPVTSIADDAFSGNTEISSCVIPDSVKTIGERAFSACPALSSVTIGSGASKIGDYSFTACPKLSKIEVSKKNSSYSSIDGSLYKNGSTLTVYAGGSAAAVSSTAKTIDTAAFFGRSDITSLSLPDSVTTIGDYAFSGCLSLKSVHIPDSVTKLGKGSFMSCSALVSVSLGISLKAVPDSCFHSCTSLKNVSFPDNLISLGNEAFYSCAGISRTYIPKSVSSIGTEAIGRRYDARNGSSENISGFVIKGENGSAAQKYAEMYGIAFETGKELLGDVNGDGMIDAVDASGVLAEYALLSSKGKGTFTEAQKKAADWNSDGMVDSVDASCILAKYAELSL</sequence>
<dbReference type="Proteomes" id="UP000019365">
    <property type="component" value="Unassembled WGS sequence"/>
</dbReference>
<dbReference type="SUPFAM" id="SSF63446">
    <property type="entry name" value="Type I dockerin domain"/>
    <property type="match status" value="1"/>
</dbReference>
<evidence type="ECO:0000256" key="1">
    <source>
        <dbReference type="SAM" id="SignalP"/>
    </source>
</evidence>
<dbReference type="InterPro" id="IPR026906">
    <property type="entry name" value="LRR_5"/>
</dbReference>
<evidence type="ECO:0008006" key="4">
    <source>
        <dbReference type="Google" id="ProtNLM"/>
    </source>
</evidence>
<dbReference type="InterPro" id="IPR036439">
    <property type="entry name" value="Dockerin_dom_sf"/>
</dbReference>
<dbReference type="InterPro" id="IPR053139">
    <property type="entry name" value="Surface_bspA-like"/>
</dbReference>
<evidence type="ECO:0000313" key="3">
    <source>
        <dbReference type="Proteomes" id="UP000019365"/>
    </source>
</evidence>
<dbReference type="GO" id="GO:0000272">
    <property type="term" value="P:polysaccharide catabolic process"/>
    <property type="evidence" value="ECO:0007669"/>
    <property type="project" value="InterPro"/>
</dbReference>
<name>W7UH35_RUMFL</name>
<dbReference type="Pfam" id="PF00404">
    <property type="entry name" value="Dockerin_1"/>
    <property type="match status" value="1"/>
</dbReference>
<dbReference type="GO" id="GO:0004553">
    <property type="term" value="F:hydrolase activity, hydrolyzing O-glycosyl compounds"/>
    <property type="evidence" value="ECO:0007669"/>
    <property type="project" value="InterPro"/>
</dbReference>
<dbReference type="Gene3D" id="3.80.10.10">
    <property type="entry name" value="Ribonuclease Inhibitor"/>
    <property type="match status" value="2"/>
</dbReference>
<keyword evidence="3" id="KW-1185">Reference proteome</keyword>
<dbReference type="AlphaFoldDB" id="W7UH35"/>
<comment type="caution">
    <text evidence="2">The sequence shown here is derived from an EMBL/GenBank/DDBJ whole genome shotgun (WGS) entry which is preliminary data.</text>
</comment>
<protein>
    <recommendedName>
        <fullName evidence="4">Dockerin domain-containing protein</fullName>
    </recommendedName>
</protein>
<organism evidence="2 3">
    <name type="scientific">Ruminococcus flavefaciens 007c</name>
    <dbReference type="NCBI Taxonomy" id="1341157"/>
    <lineage>
        <taxon>Bacteria</taxon>
        <taxon>Bacillati</taxon>
        <taxon>Bacillota</taxon>
        <taxon>Clostridia</taxon>
        <taxon>Eubacteriales</taxon>
        <taxon>Oscillospiraceae</taxon>
        <taxon>Ruminococcus</taxon>
    </lineage>
</organism>
<accession>W7UH35</accession>
<dbReference type="SUPFAM" id="SSF52058">
    <property type="entry name" value="L domain-like"/>
    <property type="match status" value="1"/>
</dbReference>
<dbReference type="EMBL" id="ATAX01000026">
    <property type="protein sequence ID" value="EWM53253.1"/>
    <property type="molecule type" value="Genomic_DNA"/>
</dbReference>
<dbReference type="InterPro" id="IPR002105">
    <property type="entry name" value="Dockerin_1_rpt"/>
</dbReference>
<reference evidence="2 3" key="1">
    <citation type="journal article" date="2014" name="PLoS ONE">
        <title>Rumen cellulosomics: divergent fiber-degrading strategies revealed by comparative genome-wide analysis of six ruminococcal strains.</title>
        <authorList>
            <person name="Dassa B."/>
            <person name="Borovok I."/>
            <person name="Ruimy-Israeli V."/>
            <person name="Lamed R."/>
            <person name="Flint H.J."/>
            <person name="Duncan S.H."/>
            <person name="Henrissat B."/>
            <person name="Coutinho P."/>
            <person name="Morrison M."/>
            <person name="Mosoni P."/>
            <person name="Yeoman C.J."/>
            <person name="White B.A."/>
            <person name="Bayer E.A."/>
        </authorList>
    </citation>
    <scope>NUCLEOTIDE SEQUENCE [LARGE SCALE GENOMIC DNA]</scope>
    <source>
        <strain evidence="2 3">007c</strain>
    </source>
</reference>
<proteinExistence type="predicted"/>
<feature type="signal peptide" evidence="1">
    <location>
        <begin position="1"/>
        <end position="31"/>
    </location>
</feature>
<feature type="chain" id="PRO_5004901810" description="Dockerin domain-containing protein" evidence="1">
    <location>
        <begin position="32"/>
        <end position="407"/>
    </location>
</feature>
<dbReference type="PANTHER" id="PTHR45661:SF3">
    <property type="entry name" value="IG-LIKE DOMAIN-CONTAINING PROTEIN"/>
    <property type="match status" value="1"/>
</dbReference>